<sequence>MWRFQDGPSNGICSTWGDNHFFTFDNYFYELPGICNYVLATVCNSNSPEFNIQVKRAGGTSITRIIIQIGQIHIIVQGSTVSVMGRTVSLPYTTNGVEIAETGALTRLHAKQMDFELIVTWSTDGNLMVEADQRFMNRTCGLCGNFNGISNDDLLVDGKPVMPYQFARFQQIDDPNEICSPPPPADTSPSIDYQSQCSDLLNGVSASCEISKTSFLNRCMLDMQNCANPGNGSCACATLSQYSMRCAMYNQPINNWRSSQLCPLDACPSNQIYKECAAPCSPTCSNPLYQCTSPCVYGCFCPPGTVLDDLSKNFTCVPIHQCPCAANGNLYNPGDKIKTDCSVCECSMGQWHCTSTPCPGTCAIEGGSFVTTFDANMYRFHGNCAYVLVTGQDLAKNWIIVGSFVKCGVTKTETCLENIIFAFSESITISKEEEIIVDQSMRTLPYVAADGITVIKDSSTHIKLLTTFGLEIVVEISPVFNVRIKLERSYFGTTKGLCGNFNGETMDDFLSSSSVIEGKETDFADSWRAQSLCDPAEVMDNIPCSMTIKNKNYAETHCSLLVNSGTPFAACHGFVNAEPYYKRCVYEACNYEKTNNFICSTMGSYARACAAKGLVLNNWRDSTNCNLDGNCVVQTDCSCEFGGSIYKTGETMQSECQSCTCSGGQWQCEDNLNCASTCVLYGESHIKTFDGQQFVFEGNCEYTLVTDGCGVNNSLSSFKIITENVICGSTGVTCSRAITAFLGDTTLKMFNEKYTLTGSNVEDIKVVNNTLFIEFLITIPDKFQISILWNKDMNVFIKVYKLGKQSVCGLCGNYNGNIKDDYQTRSKYVTSNQLVFVNSWKESPTCNDVSFVVSPCDANPHRKAWATSSCSIITSPTFAACQHVVSSTSYFEACVNDACGCDSGGDCTCMCDAVQAYAKACLAAGVCVDWRTPDFCPVYCDYMNTHVQTSTGYEYTPDVNCTWHYQPCQCPFDVQAYPYQNFEGCYKCGPENYFDPEKNTCLPCGKSVLNI</sequence>
<dbReference type="SMART" id="SM00215">
    <property type="entry name" value="VWC_out"/>
    <property type="match status" value="2"/>
</dbReference>
<dbReference type="PROSITE" id="PS51233">
    <property type="entry name" value="VWFD"/>
    <property type="match status" value="3"/>
</dbReference>
<dbReference type="PANTHER" id="PTHR11339">
    <property type="entry name" value="EXTRACELLULAR MATRIX GLYCOPROTEIN RELATED"/>
    <property type="match status" value="1"/>
</dbReference>
<dbReference type="PANTHER" id="PTHR11339:SF395">
    <property type="entry name" value="GH18 DOMAIN-CONTAINING PROTEIN"/>
    <property type="match status" value="1"/>
</dbReference>
<dbReference type="Pfam" id="PF00094">
    <property type="entry name" value="VWD"/>
    <property type="match status" value="3"/>
</dbReference>
<dbReference type="Pfam" id="PF23244">
    <property type="entry name" value="VWF"/>
    <property type="match status" value="1"/>
</dbReference>
<feature type="domain" description="VWFD" evidence="4">
    <location>
        <begin position="11"/>
        <end position="180"/>
    </location>
</feature>
<evidence type="ECO:0000256" key="3">
    <source>
        <dbReference type="ARBA" id="ARBA00023180"/>
    </source>
</evidence>
<keyword evidence="6" id="KW-1185">Reference proteome</keyword>
<protein>
    <recommendedName>
        <fullName evidence="4">VWFD domain-containing protein</fullName>
    </recommendedName>
</protein>
<evidence type="ECO:0000313" key="5">
    <source>
        <dbReference type="EMBL" id="KAG8438101.1"/>
    </source>
</evidence>
<gene>
    <name evidence="5" type="ORF">GDO86_008693</name>
</gene>
<dbReference type="CDD" id="cd19941">
    <property type="entry name" value="TIL"/>
    <property type="match status" value="1"/>
</dbReference>
<dbReference type="Gene3D" id="2.10.25.10">
    <property type="entry name" value="Laminin"/>
    <property type="match status" value="1"/>
</dbReference>
<evidence type="ECO:0000313" key="6">
    <source>
        <dbReference type="Proteomes" id="UP000812440"/>
    </source>
</evidence>
<dbReference type="InterPro" id="IPR001007">
    <property type="entry name" value="VWF_dom"/>
</dbReference>
<dbReference type="InterPro" id="IPR036084">
    <property type="entry name" value="Ser_inhib-like_sf"/>
</dbReference>
<organism evidence="5 6">
    <name type="scientific">Hymenochirus boettgeri</name>
    <name type="common">Congo dwarf clawed frog</name>
    <dbReference type="NCBI Taxonomy" id="247094"/>
    <lineage>
        <taxon>Eukaryota</taxon>
        <taxon>Metazoa</taxon>
        <taxon>Chordata</taxon>
        <taxon>Craniata</taxon>
        <taxon>Vertebrata</taxon>
        <taxon>Euteleostomi</taxon>
        <taxon>Amphibia</taxon>
        <taxon>Batrachia</taxon>
        <taxon>Anura</taxon>
        <taxon>Pipoidea</taxon>
        <taxon>Pipidae</taxon>
        <taxon>Pipinae</taxon>
        <taxon>Hymenochirus</taxon>
    </lineage>
</organism>
<dbReference type="InterPro" id="IPR002919">
    <property type="entry name" value="TIL_dom"/>
</dbReference>
<feature type="domain" description="VWFD" evidence="4">
    <location>
        <begin position="360"/>
        <end position="534"/>
    </location>
</feature>
<dbReference type="GO" id="GO:0005576">
    <property type="term" value="C:extracellular region"/>
    <property type="evidence" value="ECO:0007669"/>
    <property type="project" value="UniProtKB-SubCell"/>
</dbReference>
<reference evidence="5" key="1">
    <citation type="thesis" date="2020" institute="ProQuest LLC" country="789 East Eisenhower Parkway, Ann Arbor, MI, USA">
        <title>Comparative Genomics and Chromosome Evolution.</title>
        <authorList>
            <person name="Mudd A.B."/>
        </authorList>
    </citation>
    <scope>NUCLEOTIDE SEQUENCE</scope>
    <source>
        <strain evidence="5">Female2</strain>
        <tissue evidence="5">Blood</tissue>
    </source>
</reference>
<keyword evidence="3" id="KW-0325">Glycoprotein</keyword>
<comment type="caution">
    <text evidence="5">The sequence shown here is derived from an EMBL/GenBank/DDBJ whole genome shotgun (WGS) entry which is preliminary data.</text>
</comment>
<dbReference type="SMART" id="SM00216">
    <property type="entry name" value="VWD"/>
    <property type="match status" value="3"/>
</dbReference>
<dbReference type="InterPro" id="IPR050780">
    <property type="entry name" value="Mucin_vWF_Thrombospondin_sf"/>
</dbReference>
<keyword evidence="1" id="KW-0677">Repeat</keyword>
<dbReference type="OrthoDB" id="160294at2759"/>
<dbReference type="AlphaFoldDB" id="A0A8T2J614"/>
<dbReference type="SMART" id="SM00832">
    <property type="entry name" value="C8"/>
    <property type="match status" value="3"/>
</dbReference>
<dbReference type="Pfam" id="PF01826">
    <property type="entry name" value="TIL"/>
    <property type="match status" value="1"/>
</dbReference>
<dbReference type="InterPro" id="IPR001846">
    <property type="entry name" value="VWF_type-D"/>
</dbReference>
<evidence type="ECO:0000256" key="2">
    <source>
        <dbReference type="ARBA" id="ARBA00023157"/>
    </source>
</evidence>
<name>A0A8T2J614_9PIPI</name>
<dbReference type="InterPro" id="IPR014853">
    <property type="entry name" value="VWF/SSPO/ZAN-like_Cys-rich_dom"/>
</dbReference>
<dbReference type="Pfam" id="PF08742">
    <property type="entry name" value="C8"/>
    <property type="match status" value="3"/>
</dbReference>
<dbReference type="SUPFAM" id="SSF57567">
    <property type="entry name" value="Serine protease inhibitors"/>
    <property type="match status" value="1"/>
</dbReference>
<dbReference type="EMBL" id="JAACNH010000007">
    <property type="protein sequence ID" value="KAG8438101.1"/>
    <property type="molecule type" value="Genomic_DNA"/>
</dbReference>
<dbReference type="Proteomes" id="UP000812440">
    <property type="component" value="Chromosome 4"/>
</dbReference>
<keyword evidence="2" id="KW-1015">Disulfide bond</keyword>
<proteinExistence type="predicted"/>
<accession>A0A8T2J614</accession>
<evidence type="ECO:0000256" key="1">
    <source>
        <dbReference type="ARBA" id="ARBA00022737"/>
    </source>
</evidence>
<feature type="domain" description="VWFD" evidence="4">
    <location>
        <begin position="676"/>
        <end position="847"/>
    </location>
</feature>
<evidence type="ECO:0000259" key="4">
    <source>
        <dbReference type="PROSITE" id="PS51233"/>
    </source>
</evidence>